<comment type="caution">
    <text evidence="1">The sequence shown here is derived from an EMBL/GenBank/DDBJ whole genome shotgun (WGS) entry which is preliminary data.</text>
</comment>
<protein>
    <submittedName>
        <fullName evidence="1">Uncharacterized protein</fullName>
    </submittedName>
</protein>
<proteinExistence type="predicted"/>
<dbReference type="Proteomes" id="UP001497535">
    <property type="component" value="Unassembled WGS sequence"/>
</dbReference>
<reference evidence="1" key="1">
    <citation type="submission" date="2023-11" db="EMBL/GenBank/DDBJ databases">
        <authorList>
            <person name="Poullet M."/>
        </authorList>
    </citation>
    <scope>NUCLEOTIDE SEQUENCE</scope>
    <source>
        <strain evidence="1">E1834</strain>
    </source>
</reference>
<sequence>MRSFILKFFFINLEKQSHCLANFLFETYGAAYISFKEDPEFLENKEDFVDDYYRLTSGEHFYFTLKWNWNKPKVEEGNKDHKQPLIKRIFNQDQPEFKKLKECNDILKVHKG</sequence>
<evidence type="ECO:0000313" key="1">
    <source>
        <dbReference type="EMBL" id="CAK5095314.1"/>
    </source>
</evidence>
<accession>A0ACB1AMX8</accession>
<organism evidence="1 2">
    <name type="scientific">Meloidogyne enterolobii</name>
    <name type="common">Root-knot nematode worm</name>
    <name type="synonym">Meloidogyne mayaguensis</name>
    <dbReference type="NCBI Taxonomy" id="390850"/>
    <lineage>
        <taxon>Eukaryota</taxon>
        <taxon>Metazoa</taxon>
        <taxon>Ecdysozoa</taxon>
        <taxon>Nematoda</taxon>
        <taxon>Chromadorea</taxon>
        <taxon>Rhabditida</taxon>
        <taxon>Tylenchina</taxon>
        <taxon>Tylenchomorpha</taxon>
        <taxon>Tylenchoidea</taxon>
        <taxon>Meloidogynidae</taxon>
        <taxon>Meloidogyninae</taxon>
        <taxon>Meloidogyne</taxon>
    </lineage>
</organism>
<dbReference type="EMBL" id="CAVMJV010000098">
    <property type="protein sequence ID" value="CAK5095314.1"/>
    <property type="molecule type" value="Genomic_DNA"/>
</dbReference>
<gene>
    <name evidence="1" type="ORF">MENTE1834_LOCUS40877</name>
</gene>
<evidence type="ECO:0000313" key="2">
    <source>
        <dbReference type="Proteomes" id="UP001497535"/>
    </source>
</evidence>
<keyword evidence="2" id="KW-1185">Reference proteome</keyword>
<name>A0ACB1AMX8_MELEN</name>